<dbReference type="AlphaFoldDB" id="A0A0C9YDX4"/>
<dbReference type="EMBL" id="KN833919">
    <property type="protein sequence ID" value="KIK14871.1"/>
    <property type="molecule type" value="Genomic_DNA"/>
</dbReference>
<dbReference type="OrthoDB" id="2702706at2759"/>
<organism evidence="1 2">
    <name type="scientific">Pisolithus microcarpus 441</name>
    <dbReference type="NCBI Taxonomy" id="765257"/>
    <lineage>
        <taxon>Eukaryota</taxon>
        <taxon>Fungi</taxon>
        <taxon>Dikarya</taxon>
        <taxon>Basidiomycota</taxon>
        <taxon>Agaricomycotina</taxon>
        <taxon>Agaricomycetes</taxon>
        <taxon>Agaricomycetidae</taxon>
        <taxon>Boletales</taxon>
        <taxon>Sclerodermatineae</taxon>
        <taxon>Pisolithaceae</taxon>
        <taxon>Pisolithus</taxon>
    </lineage>
</organism>
<reference evidence="2" key="2">
    <citation type="submission" date="2015-01" db="EMBL/GenBank/DDBJ databases">
        <title>Evolutionary Origins and Diversification of the Mycorrhizal Mutualists.</title>
        <authorList>
            <consortium name="DOE Joint Genome Institute"/>
            <consortium name="Mycorrhizal Genomics Consortium"/>
            <person name="Kohler A."/>
            <person name="Kuo A."/>
            <person name="Nagy L.G."/>
            <person name="Floudas D."/>
            <person name="Copeland A."/>
            <person name="Barry K.W."/>
            <person name="Cichocki N."/>
            <person name="Veneault-Fourrey C."/>
            <person name="LaButti K."/>
            <person name="Lindquist E.A."/>
            <person name="Lipzen A."/>
            <person name="Lundell T."/>
            <person name="Morin E."/>
            <person name="Murat C."/>
            <person name="Riley R."/>
            <person name="Ohm R."/>
            <person name="Sun H."/>
            <person name="Tunlid A."/>
            <person name="Henrissat B."/>
            <person name="Grigoriev I.V."/>
            <person name="Hibbett D.S."/>
            <person name="Martin F."/>
        </authorList>
    </citation>
    <scope>NUCLEOTIDE SEQUENCE [LARGE SCALE GENOMIC DNA]</scope>
    <source>
        <strain evidence="2">441</strain>
    </source>
</reference>
<accession>A0A0C9YDX4</accession>
<gene>
    <name evidence="1" type="ORF">PISMIDRAFT_16981</name>
</gene>
<dbReference type="Proteomes" id="UP000054018">
    <property type="component" value="Unassembled WGS sequence"/>
</dbReference>
<proteinExistence type="predicted"/>
<keyword evidence="2" id="KW-1185">Reference proteome</keyword>
<name>A0A0C9YDX4_9AGAM</name>
<dbReference type="STRING" id="765257.A0A0C9YDX4"/>
<evidence type="ECO:0000313" key="1">
    <source>
        <dbReference type="EMBL" id="KIK14871.1"/>
    </source>
</evidence>
<reference evidence="1 2" key="1">
    <citation type="submission" date="2014-04" db="EMBL/GenBank/DDBJ databases">
        <authorList>
            <consortium name="DOE Joint Genome Institute"/>
            <person name="Kuo A."/>
            <person name="Kohler A."/>
            <person name="Costa M.D."/>
            <person name="Nagy L.G."/>
            <person name="Floudas D."/>
            <person name="Copeland A."/>
            <person name="Barry K.W."/>
            <person name="Cichocki N."/>
            <person name="Veneault-Fourrey C."/>
            <person name="LaButti K."/>
            <person name="Lindquist E.A."/>
            <person name="Lipzen A."/>
            <person name="Lundell T."/>
            <person name="Morin E."/>
            <person name="Murat C."/>
            <person name="Sun H."/>
            <person name="Tunlid A."/>
            <person name="Henrissat B."/>
            <person name="Grigoriev I.V."/>
            <person name="Hibbett D.S."/>
            <person name="Martin F."/>
            <person name="Nordberg H.P."/>
            <person name="Cantor M.N."/>
            <person name="Hua S.X."/>
        </authorList>
    </citation>
    <scope>NUCLEOTIDE SEQUENCE [LARGE SCALE GENOMIC DNA]</scope>
    <source>
        <strain evidence="1 2">441</strain>
    </source>
</reference>
<protein>
    <submittedName>
        <fullName evidence="1">Uncharacterized protein</fullName>
    </submittedName>
</protein>
<dbReference type="HOGENOM" id="CLU_2334467_0_0_1"/>
<sequence>MASQEGKEVMFSEMWLLSADLLCDTAAECGLSMGLGPICLDELMFWMEKQSLQLITLTVQVAWTTLMEGMLDSGGLPEEPLHTVGRHLTAGVEASNTP</sequence>
<evidence type="ECO:0000313" key="2">
    <source>
        <dbReference type="Proteomes" id="UP000054018"/>
    </source>
</evidence>